<keyword evidence="5" id="KW-1278">Translocase</keyword>
<dbReference type="RefSeq" id="WP_018574306.1">
    <property type="nucleotide sequence ID" value="NZ_CP065725.1"/>
</dbReference>
<dbReference type="Pfam" id="PF00005">
    <property type="entry name" value="ABC_tran"/>
    <property type="match status" value="1"/>
</dbReference>
<keyword evidence="3" id="KW-0547">Nucleotide-binding</keyword>
<evidence type="ECO:0000313" key="11">
    <source>
        <dbReference type="Proteomes" id="UP000594903"/>
    </source>
</evidence>
<evidence type="ECO:0000256" key="2">
    <source>
        <dbReference type="ARBA" id="ARBA00022475"/>
    </source>
</evidence>
<dbReference type="Proteomes" id="UP000254603">
    <property type="component" value="Unassembled WGS sequence"/>
</dbReference>
<dbReference type="OrthoDB" id="5296765at2"/>
<dbReference type="PANTHER" id="PTHR42794:SF1">
    <property type="entry name" value="HEMIN IMPORT ATP-BINDING PROTEIN HMUV"/>
    <property type="match status" value="1"/>
</dbReference>
<evidence type="ECO:0000256" key="1">
    <source>
        <dbReference type="ARBA" id="ARBA00022448"/>
    </source>
</evidence>
<dbReference type="AlphaFoldDB" id="A0A378XGY3"/>
<evidence type="ECO:0000313" key="8">
    <source>
        <dbReference type="EMBL" id="QPT41256.1"/>
    </source>
</evidence>
<dbReference type="EMBL" id="UGSB01000001">
    <property type="protein sequence ID" value="SUA54268.1"/>
    <property type="molecule type" value="Genomic_DNA"/>
</dbReference>
<comment type="function">
    <text evidence="6">Part of the ABC transporter complex HmuTUV involved in hemin import. Responsible for energy coupling to the transport system.</text>
</comment>
<dbReference type="Proteomes" id="UP000594903">
    <property type="component" value="Chromosome"/>
</dbReference>
<evidence type="ECO:0000313" key="10">
    <source>
        <dbReference type="Proteomes" id="UP000254603"/>
    </source>
</evidence>
<organism evidence="9 10">
    <name type="scientific">Oligella ureolytica</name>
    <dbReference type="NCBI Taxonomy" id="90244"/>
    <lineage>
        <taxon>Bacteria</taxon>
        <taxon>Pseudomonadati</taxon>
        <taxon>Pseudomonadota</taxon>
        <taxon>Betaproteobacteria</taxon>
        <taxon>Burkholderiales</taxon>
        <taxon>Alcaligenaceae</taxon>
        <taxon>Oligella</taxon>
    </lineage>
</organism>
<protein>
    <submittedName>
        <fullName evidence="8">Heme ABC transporter ATP-binding protein</fullName>
    </submittedName>
    <submittedName>
        <fullName evidence="9">Hemin import ATP-binding protein HmuV</fullName>
        <ecNumber evidence="9">3.6.3.-</ecNumber>
    </submittedName>
</protein>
<keyword evidence="11" id="KW-1185">Reference proteome</keyword>
<reference evidence="8 11" key="2">
    <citation type="submission" date="2020-12" db="EMBL/GenBank/DDBJ databases">
        <title>FDA dAtabase for Regulatory Grade micrObial Sequences (FDA-ARGOS): Supporting development and validation of Infectious Disease Dx tests.</title>
        <authorList>
            <person name="Sproer C."/>
            <person name="Gronow S."/>
            <person name="Severitt S."/>
            <person name="Schroder I."/>
            <person name="Tallon L."/>
            <person name="Sadzewicz L."/>
            <person name="Zhao X."/>
            <person name="Boylan J."/>
            <person name="Ott S."/>
            <person name="Bowen H."/>
            <person name="Vavikolanu K."/>
            <person name="Mehta A."/>
            <person name="Aluvathingal J."/>
            <person name="Nadendla S."/>
            <person name="Lowell S."/>
            <person name="Myers T."/>
            <person name="Yan Y."/>
            <person name="Sichtig H."/>
        </authorList>
    </citation>
    <scope>NUCLEOTIDE SEQUENCE [LARGE SCALE GENOMIC DNA]</scope>
    <source>
        <strain evidence="8 11">FDAARGOS_872</strain>
    </source>
</reference>
<dbReference type="SMART" id="SM00382">
    <property type="entry name" value="AAA"/>
    <property type="match status" value="1"/>
</dbReference>
<keyword evidence="2" id="KW-0472">Membrane</keyword>
<dbReference type="CDD" id="cd03214">
    <property type="entry name" value="ABC_Iron-Siderophores_B12_Hemin"/>
    <property type="match status" value="1"/>
</dbReference>
<dbReference type="InterPro" id="IPR017871">
    <property type="entry name" value="ABC_transporter-like_CS"/>
</dbReference>
<dbReference type="InterPro" id="IPR027417">
    <property type="entry name" value="P-loop_NTPase"/>
</dbReference>
<dbReference type="PANTHER" id="PTHR42794">
    <property type="entry name" value="HEMIN IMPORT ATP-BINDING PROTEIN HMUV"/>
    <property type="match status" value="1"/>
</dbReference>
<evidence type="ECO:0000259" key="7">
    <source>
        <dbReference type="PROSITE" id="PS50893"/>
    </source>
</evidence>
<evidence type="ECO:0000313" key="9">
    <source>
        <dbReference type="EMBL" id="SUA54268.1"/>
    </source>
</evidence>
<dbReference type="STRING" id="1122619.GCA_000373745_01118"/>
<keyword evidence="1" id="KW-0813">Transport</keyword>
<dbReference type="NCBIfam" id="NF010068">
    <property type="entry name" value="PRK13548.1"/>
    <property type="match status" value="1"/>
</dbReference>
<evidence type="ECO:0000256" key="3">
    <source>
        <dbReference type="ARBA" id="ARBA00022741"/>
    </source>
</evidence>
<keyword evidence="9" id="KW-0378">Hydrolase</keyword>
<reference evidence="9 10" key="1">
    <citation type="submission" date="2018-06" db="EMBL/GenBank/DDBJ databases">
        <authorList>
            <consortium name="Pathogen Informatics"/>
            <person name="Doyle S."/>
        </authorList>
    </citation>
    <scope>NUCLEOTIDE SEQUENCE [LARGE SCALE GENOMIC DNA]</scope>
    <source>
        <strain evidence="9 10">NCTC11997</strain>
    </source>
</reference>
<keyword evidence="2" id="KW-1003">Cell membrane</keyword>
<dbReference type="GO" id="GO:0016887">
    <property type="term" value="F:ATP hydrolysis activity"/>
    <property type="evidence" value="ECO:0007669"/>
    <property type="project" value="InterPro"/>
</dbReference>
<evidence type="ECO:0000256" key="4">
    <source>
        <dbReference type="ARBA" id="ARBA00022840"/>
    </source>
</evidence>
<gene>
    <name evidence="9" type="primary">hmuV</name>
    <name evidence="8" type="ORF">I6G29_06955</name>
    <name evidence="9" type="ORF">NCTC11997_01452</name>
</gene>
<dbReference type="InterPro" id="IPR003593">
    <property type="entry name" value="AAA+_ATPase"/>
</dbReference>
<accession>A0A378XGY3</accession>
<dbReference type="InterPro" id="IPR003439">
    <property type="entry name" value="ABC_transporter-like_ATP-bd"/>
</dbReference>
<keyword evidence="4 9" id="KW-0067">ATP-binding</keyword>
<dbReference type="GO" id="GO:0005524">
    <property type="term" value="F:ATP binding"/>
    <property type="evidence" value="ECO:0007669"/>
    <property type="project" value="UniProtKB-KW"/>
</dbReference>
<dbReference type="EMBL" id="CP065725">
    <property type="protein sequence ID" value="QPT41256.1"/>
    <property type="molecule type" value="Genomic_DNA"/>
</dbReference>
<dbReference type="PROSITE" id="PS50893">
    <property type="entry name" value="ABC_TRANSPORTER_2"/>
    <property type="match status" value="1"/>
</dbReference>
<dbReference type="Gene3D" id="3.40.50.300">
    <property type="entry name" value="P-loop containing nucleotide triphosphate hydrolases"/>
    <property type="match status" value="1"/>
</dbReference>
<dbReference type="PROSITE" id="PS00211">
    <property type="entry name" value="ABC_TRANSPORTER_1"/>
    <property type="match status" value="1"/>
</dbReference>
<evidence type="ECO:0000256" key="5">
    <source>
        <dbReference type="ARBA" id="ARBA00022967"/>
    </source>
</evidence>
<proteinExistence type="predicted"/>
<feature type="domain" description="ABC transporter" evidence="7">
    <location>
        <begin position="5"/>
        <end position="250"/>
    </location>
</feature>
<name>A0A378XGY3_9BURK</name>
<dbReference type="SUPFAM" id="SSF52540">
    <property type="entry name" value="P-loop containing nucleoside triphosphate hydrolases"/>
    <property type="match status" value="1"/>
</dbReference>
<dbReference type="EC" id="3.6.3.-" evidence="9"/>
<sequence length="268" mass="29967">MKQQLSTDNLTIYRAHKKVLQDVGVALQGGDVIALLGANGAGKSTLLSVLSGETDGLTLSEDTTIRINNENLWELSKEQLAKKRAVLPQSSSLNFELSVLDVLEMGLYPFPTLGSQQQNELIAKAIALADVIHLRSKSYLQLSGGEKQRVQFARVMVQLLAMRTLSDETLYFLLDEPTASLDPKYQQFLLQKLRQLSKEDIGILVILHDVNLAAFYCDRLLLLADQKILCCEEPKVALTEDNLYRLYGVSGRVVEHPFYPEKCLVVWC</sequence>
<evidence type="ECO:0000256" key="6">
    <source>
        <dbReference type="ARBA" id="ARBA00037066"/>
    </source>
</evidence>